<proteinExistence type="inferred from homology"/>
<comment type="similarity">
    <text evidence="1">Belongs to the DeSI family.</text>
</comment>
<dbReference type="EMBL" id="JAKCXM010000158">
    <property type="protein sequence ID" value="KAJ0400295.1"/>
    <property type="molecule type" value="Genomic_DNA"/>
</dbReference>
<keyword evidence="6" id="KW-1185">Reference proteome</keyword>
<organism evidence="5 6">
    <name type="scientific">Pythium insidiosum</name>
    <name type="common">Pythiosis disease agent</name>
    <dbReference type="NCBI Taxonomy" id="114742"/>
    <lineage>
        <taxon>Eukaryota</taxon>
        <taxon>Sar</taxon>
        <taxon>Stramenopiles</taxon>
        <taxon>Oomycota</taxon>
        <taxon>Peronosporomycetes</taxon>
        <taxon>Pythiales</taxon>
        <taxon>Pythiaceae</taxon>
        <taxon>Pythium</taxon>
    </lineage>
</organism>
<dbReference type="PANTHER" id="PTHR12378:SF7">
    <property type="entry name" value="DESUMOYLATING ISOPEPTIDASE 1"/>
    <property type="match status" value="1"/>
</dbReference>
<dbReference type="InterPro" id="IPR008580">
    <property type="entry name" value="PPPDE_dom"/>
</dbReference>
<dbReference type="InterPro" id="IPR013535">
    <property type="entry name" value="PUL_dom"/>
</dbReference>
<dbReference type="SMART" id="SM01179">
    <property type="entry name" value="DUF862"/>
    <property type="match status" value="1"/>
</dbReference>
<feature type="domain" description="PPPDE" evidence="4">
    <location>
        <begin position="4"/>
        <end position="148"/>
    </location>
</feature>
<evidence type="ECO:0000313" key="5">
    <source>
        <dbReference type="EMBL" id="KAJ0400295.1"/>
    </source>
</evidence>
<dbReference type="GO" id="GO:0006508">
    <property type="term" value="P:proteolysis"/>
    <property type="evidence" value="ECO:0007669"/>
    <property type="project" value="UniProtKB-KW"/>
</dbReference>
<accession>A0AAD5Q646</accession>
<dbReference type="Pfam" id="PF05903">
    <property type="entry name" value="Peptidase_C97"/>
    <property type="match status" value="1"/>
</dbReference>
<evidence type="ECO:0000313" key="6">
    <source>
        <dbReference type="Proteomes" id="UP001209570"/>
    </source>
</evidence>
<evidence type="ECO:0000256" key="1">
    <source>
        <dbReference type="ARBA" id="ARBA00008140"/>
    </source>
</evidence>
<evidence type="ECO:0000259" key="4">
    <source>
        <dbReference type="PROSITE" id="PS51858"/>
    </source>
</evidence>
<dbReference type="GO" id="GO:0008233">
    <property type="term" value="F:peptidase activity"/>
    <property type="evidence" value="ECO:0007669"/>
    <property type="project" value="UniProtKB-KW"/>
</dbReference>
<dbReference type="Gene3D" id="3.90.1720.30">
    <property type="entry name" value="PPPDE domains"/>
    <property type="match status" value="1"/>
</dbReference>
<gene>
    <name evidence="5" type="ORF">P43SY_006135</name>
</gene>
<dbReference type="Pfam" id="PF08324">
    <property type="entry name" value="PUL"/>
    <property type="match status" value="1"/>
</dbReference>
<reference evidence="5" key="1">
    <citation type="submission" date="2021-12" db="EMBL/GenBank/DDBJ databases">
        <title>Prjna785345.</title>
        <authorList>
            <person name="Rujirawat T."/>
            <person name="Krajaejun T."/>
        </authorList>
    </citation>
    <scope>NUCLEOTIDE SEQUENCE</scope>
    <source>
        <strain evidence="5">Pi057C3</strain>
    </source>
</reference>
<dbReference type="InterPro" id="IPR042266">
    <property type="entry name" value="PPPDE_sf"/>
</dbReference>
<evidence type="ECO:0000256" key="3">
    <source>
        <dbReference type="ARBA" id="ARBA00022801"/>
    </source>
</evidence>
<sequence>MTTAPVTLRVYDLSRGMAKQLSPALLGKQIDGIWHTGVLVYGQEYFYGGGIQMMAPELVVARYGMQPVQQIPLGETRVPRQQFEAFLRTISPRYTAETYDLLRNNCNNFSHELAQYLLDGRGIPQHILDLPNEALSTPLGAMLRPMLENMQREMNATVHRITSLNKDSTNPVLPDEDIAALEVMKTMLKDHPVDFATDISAEMVEKTNFATDISAEMVEKTSAWWALLEKLLAACAAPASPLFFPTLGLFRILLLVPAKSPIVLATKTKCFDELLRVANQHSDGSAQLSTSQTIMMLSVLVNGFANPVASELVLKRAVQFLPFAFQALTESSDADVRLVSGKLIRNCCLALQIEEEMLIRNCCLALQIEEEMVITTILCGSVEALERLSREANGTSVTTRTFEGVITGVAQLLKSFEAARSLDEPEFATVQIVEKATLTLPGLSAKDALTPEFATVQIVEKATLTLPGLSAKDALTVWKALGLYLEEQLVSKRRTIRVDPIGVFGVNEAQEAVFHHLTAFLKANRLRELPTKGIKGQPALAASAEPMTRVNATELGQEFLQNCSKEVVTAVLANVIALAAKYAKQERSLRLSLFPVGEWVCQAGVAEFLFLGDFQRRMTAAKTVKSEKRPECGLLSSRPSR</sequence>
<dbReference type="GO" id="GO:0070646">
    <property type="term" value="P:protein modification by small protein removal"/>
    <property type="evidence" value="ECO:0007669"/>
    <property type="project" value="TreeGrafter"/>
</dbReference>
<dbReference type="AlphaFoldDB" id="A0AAD5Q646"/>
<dbReference type="Proteomes" id="UP001209570">
    <property type="component" value="Unassembled WGS sequence"/>
</dbReference>
<dbReference type="PANTHER" id="PTHR12378">
    <property type="entry name" value="DESUMOYLATING ISOPEPTIDASE"/>
    <property type="match status" value="1"/>
</dbReference>
<keyword evidence="3" id="KW-0378">Hydrolase</keyword>
<protein>
    <recommendedName>
        <fullName evidence="4">PPPDE domain-containing protein</fullName>
    </recommendedName>
</protein>
<keyword evidence="2" id="KW-0645">Protease</keyword>
<comment type="caution">
    <text evidence="5">The sequence shown here is derived from an EMBL/GenBank/DDBJ whole genome shotgun (WGS) entry which is preliminary data.</text>
</comment>
<name>A0AAD5Q646_PYTIN</name>
<dbReference type="PROSITE" id="PS51858">
    <property type="entry name" value="PPPDE"/>
    <property type="match status" value="1"/>
</dbReference>
<evidence type="ECO:0000256" key="2">
    <source>
        <dbReference type="ARBA" id="ARBA00022670"/>
    </source>
</evidence>